<reference evidence="4 5" key="1">
    <citation type="submission" date="2020-04" db="EMBL/GenBank/DDBJ databases">
        <title>Perkinsus olseni comparative genomics.</title>
        <authorList>
            <person name="Bogema D.R."/>
        </authorList>
    </citation>
    <scope>NUCLEOTIDE SEQUENCE [LARGE SCALE GENOMIC DNA]</scope>
    <source>
        <strain evidence="4 5">ATCC PRA-207</strain>
    </source>
</reference>
<organism evidence="4 5">
    <name type="scientific">Perkinsus olseni</name>
    <name type="common">Perkinsus atlanticus</name>
    <dbReference type="NCBI Taxonomy" id="32597"/>
    <lineage>
        <taxon>Eukaryota</taxon>
        <taxon>Sar</taxon>
        <taxon>Alveolata</taxon>
        <taxon>Perkinsozoa</taxon>
        <taxon>Perkinsea</taxon>
        <taxon>Perkinsida</taxon>
        <taxon>Perkinsidae</taxon>
        <taxon>Perkinsus</taxon>
    </lineage>
</organism>
<evidence type="ECO:0000313" key="5">
    <source>
        <dbReference type="Proteomes" id="UP000553632"/>
    </source>
</evidence>
<dbReference type="Gene3D" id="2.40.70.10">
    <property type="entry name" value="Acid Proteases"/>
    <property type="match status" value="1"/>
</dbReference>
<dbReference type="Gene3D" id="4.10.60.10">
    <property type="entry name" value="Zinc finger, CCHC-type"/>
    <property type="match status" value="1"/>
</dbReference>
<feature type="region of interest" description="Disordered" evidence="2">
    <location>
        <begin position="555"/>
        <end position="583"/>
    </location>
</feature>
<dbReference type="SUPFAM" id="SSF56672">
    <property type="entry name" value="DNA/RNA polymerases"/>
    <property type="match status" value="1"/>
</dbReference>
<evidence type="ECO:0000259" key="3">
    <source>
        <dbReference type="PROSITE" id="PS50158"/>
    </source>
</evidence>
<dbReference type="PROSITE" id="PS50158">
    <property type="entry name" value="ZF_CCHC"/>
    <property type="match status" value="1"/>
</dbReference>
<feature type="region of interest" description="Disordered" evidence="2">
    <location>
        <begin position="354"/>
        <end position="381"/>
    </location>
</feature>
<dbReference type="AlphaFoldDB" id="A0A7J6SPY1"/>
<keyword evidence="1" id="KW-0863">Zinc-finger</keyword>
<dbReference type="GO" id="GO:0003676">
    <property type="term" value="F:nucleic acid binding"/>
    <property type="evidence" value="ECO:0007669"/>
    <property type="project" value="InterPro"/>
</dbReference>
<sequence length="1186" mass="132225">MGRTARRRSGGAQSSPQADTPFTPPPAELGAEDDQRQRPVPTAEHRHVSNYREEKKEARQEIVNTGLAAKPWKITKDGPTITGHLAQIERLLKQTAIDERSATAYFVLYYSIDSSVKDVLQDRDLSLLPPSTLYANLRKELHTLYYDAGDNSRLRKRLNTLTHRSDVTLASFFQEVESIVSRLRLQGSIVSEDELYDLYCASLRPPYNDWILAYRLDEVPFHRARLLMLSRSRSLEFQSSQSPAEKFIDSSTPLQVVSATPDQQNQRFFVDFDKLRRENRCLRCWEEGHAAEQCKSPSPAAYEKRCLCCGRSGHRRDACRILTSQKRVICRRCGGRNHLASACRNAANTATSSTAATSSEVVKEGAPSTPPTQTNSPPKATNNEATWFSMAVEREVDETCLPACSASFEDSTAAAEIDDNVDAKSAPLMSNVSLCSNDDDKFDCKALLDTGAVRCFIKKTFLDSLPSEYVLARKSGSYSVTVADNRRFNSDESVLLKIATPQKTVSSWCIVYPSLAFPLILGLSCMRDLSLLLYLSHDQILLRADTLESDVRSLASKKDSDGVEGSQKAGCTKPSDNDSSARYHNESELTIDGYNAKDGVSGEEGSHLSFLMVDANHSDVWELDATDPWNVGISIRSPDYSSRDYFLSVVDSEDPASSDYNVTVYKGLTSDSHIDEHGSVIDVKRFTYGIPWVSEKRPPKPTVGDIDKVVASDSRLAKRLQDSGLFDKYSKVFDEYVRRNILVKVDPSDYHKVTGIIPHYPIISTTSKSTPVRPVLRGSQYRNIIGSGLGAVKSPRDAILRSTMPSILTFRAFSHVAVLDLEKAFYMLRNSVDVAFLFCLPWKGALYRMTAPPMGAPHSAAALLHAMQLMCDEAYQLFKSRHPEIPDGECCVAFSPYMDDLIVGAASQSLLVEAIDCLLMVCKSHGFNCQESKRGVGPPTLKPRKVLGLLWHPDDKVGNQEGPLLPPILRSEECAKSIVSLTQRDVVSWIAKFYDPCGISNHILLSMRLCLRGEANTNPDVDAFISASTFKSLKELMESFRQAPPIPRLLTILPYRIVYCFADSSVYATANVITDSVLNPIVCHSRLIDRNRMNWTIVRKELLACLQVLHSFRDMMKALNSILPDVKIHPTLFTDNEANYFRIRKAVALFPDVEPLLKDMPKWEVNTLSAIAETLSYFDGSVHHVA</sequence>
<dbReference type="InterPro" id="IPR036875">
    <property type="entry name" value="Znf_CCHC_sf"/>
</dbReference>
<feature type="domain" description="CCHC-type" evidence="3">
    <location>
        <begin position="280"/>
        <end position="296"/>
    </location>
</feature>
<dbReference type="InterPro" id="IPR021109">
    <property type="entry name" value="Peptidase_aspartic_dom_sf"/>
</dbReference>
<dbReference type="SUPFAM" id="SSF57756">
    <property type="entry name" value="Retrovirus zinc finger-like domains"/>
    <property type="match status" value="1"/>
</dbReference>
<keyword evidence="1" id="KW-0479">Metal-binding</keyword>
<dbReference type="GO" id="GO:0008270">
    <property type="term" value="F:zinc ion binding"/>
    <property type="evidence" value="ECO:0007669"/>
    <property type="project" value="UniProtKB-KW"/>
</dbReference>
<feature type="compositionally biased region" description="Polar residues" evidence="2">
    <location>
        <begin position="11"/>
        <end position="20"/>
    </location>
</feature>
<dbReference type="Pfam" id="PF05380">
    <property type="entry name" value="Peptidase_A17"/>
    <property type="match status" value="1"/>
</dbReference>
<accession>A0A7J6SPY1</accession>
<gene>
    <name evidence="4" type="ORF">FOZ63_024737</name>
</gene>
<feature type="non-terminal residue" evidence="4">
    <location>
        <position position="1"/>
    </location>
</feature>
<dbReference type="Proteomes" id="UP000553632">
    <property type="component" value="Unassembled WGS sequence"/>
</dbReference>
<proteinExistence type="predicted"/>
<feature type="compositionally biased region" description="Basic and acidic residues" evidence="2">
    <location>
        <begin position="33"/>
        <end position="57"/>
    </location>
</feature>
<evidence type="ECO:0000313" key="4">
    <source>
        <dbReference type="EMBL" id="KAF4734901.1"/>
    </source>
</evidence>
<dbReference type="InterPro" id="IPR001878">
    <property type="entry name" value="Znf_CCHC"/>
</dbReference>
<name>A0A7J6SPY1_PEROL</name>
<evidence type="ECO:0000256" key="2">
    <source>
        <dbReference type="SAM" id="MobiDB-lite"/>
    </source>
</evidence>
<feature type="region of interest" description="Disordered" evidence="2">
    <location>
        <begin position="1"/>
        <end position="57"/>
    </location>
</feature>
<comment type="caution">
    <text evidence="4">The sequence shown here is derived from an EMBL/GenBank/DDBJ whole genome shotgun (WGS) entry which is preliminary data.</text>
</comment>
<protein>
    <recommendedName>
        <fullName evidence="3">CCHC-type domain-containing protein</fullName>
    </recommendedName>
</protein>
<dbReference type="InterPro" id="IPR008042">
    <property type="entry name" value="Retrotrans_Pao"/>
</dbReference>
<keyword evidence="1" id="KW-0862">Zinc</keyword>
<keyword evidence="5" id="KW-1185">Reference proteome</keyword>
<dbReference type="SMART" id="SM00343">
    <property type="entry name" value="ZnF_C2HC"/>
    <property type="match status" value="3"/>
</dbReference>
<dbReference type="EMBL" id="JABANO010016593">
    <property type="protein sequence ID" value="KAF4734901.1"/>
    <property type="molecule type" value="Genomic_DNA"/>
</dbReference>
<dbReference type="OMA" id="RSEECAK"/>
<dbReference type="InterPro" id="IPR043502">
    <property type="entry name" value="DNA/RNA_pol_sf"/>
</dbReference>
<evidence type="ECO:0000256" key="1">
    <source>
        <dbReference type="PROSITE-ProRule" id="PRU00047"/>
    </source>
</evidence>